<dbReference type="AlphaFoldDB" id="A0A0U0ZMN7"/>
<sequence length="52" mass="5983">MSARSFVQLVKYPLFYVALAGFSFRIGWCAAHYVSDRMDNFDPDIGKGKYGW</sequence>
<dbReference type="Proteomes" id="UP000045782">
    <property type="component" value="Unassembled WGS sequence"/>
</dbReference>
<proteinExistence type="predicted"/>
<gene>
    <name evidence="1" type="ORF">ERS075579_02863</name>
</gene>
<dbReference type="RefSeq" id="WP_016896105.1">
    <property type="nucleotide sequence ID" value="NZ_CSWP01000005.1"/>
</dbReference>
<dbReference type="EMBL" id="CSWP01000005">
    <property type="protein sequence ID" value="CPV56958.1"/>
    <property type="molecule type" value="Genomic_DNA"/>
</dbReference>
<evidence type="ECO:0000313" key="2">
    <source>
        <dbReference type="Proteomes" id="UP000045782"/>
    </source>
</evidence>
<accession>A0A0U0ZMN7</accession>
<evidence type="ECO:0000313" key="1">
    <source>
        <dbReference type="EMBL" id="CPV56958.1"/>
    </source>
</evidence>
<protein>
    <submittedName>
        <fullName evidence="1">Uncharacterized protein</fullName>
    </submittedName>
</protein>
<name>A0A0U0ZMN7_9MYCO</name>
<organism evidence="1 2">
    <name type="scientific">Mycobacteroides abscessus</name>
    <dbReference type="NCBI Taxonomy" id="36809"/>
    <lineage>
        <taxon>Bacteria</taxon>
        <taxon>Bacillati</taxon>
        <taxon>Actinomycetota</taxon>
        <taxon>Actinomycetes</taxon>
        <taxon>Mycobacteriales</taxon>
        <taxon>Mycobacteriaceae</taxon>
        <taxon>Mycobacteroides</taxon>
    </lineage>
</organism>
<reference evidence="1 2" key="1">
    <citation type="submission" date="2015-03" db="EMBL/GenBank/DDBJ databases">
        <authorList>
            <person name="Murphy D."/>
        </authorList>
    </citation>
    <scope>NUCLEOTIDE SEQUENCE [LARGE SCALE GENOMIC DNA]</scope>
    <source>
        <strain evidence="1 2">PAP088</strain>
    </source>
</reference>